<dbReference type="PROSITE" id="PS50977">
    <property type="entry name" value="HTH_TETR_2"/>
    <property type="match status" value="1"/>
</dbReference>
<keyword evidence="3" id="KW-0804">Transcription</keyword>
<keyword evidence="2 4" id="KW-0238">DNA-binding</keyword>
<keyword evidence="7" id="KW-1185">Reference proteome</keyword>
<organism evidence="6 7">
    <name type="scientific">Ancrocorticia populi</name>
    <dbReference type="NCBI Taxonomy" id="2175228"/>
    <lineage>
        <taxon>Bacteria</taxon>
        <taxon>Bacillati</taxon>
        <taxon>Actinomycetota</taxon>
        <taxon>Actinomycetes</taxon>
        <taxon>Actinomycetales</taxon>
        <taxon>Actinomycetaceae</taxon>
        <taxon>Ancrocorticia</taxon>
    </lineage>
</organism>
<evidence type="ECO:0000256" key="3">
    <source>
        <dbReference type="ARBA" id="ARBA00023163"/>
    </source>
</evidence>
<dbReference type="Pfam" id="PF00440">
    <property type="entry name" value="TetR_N"/>
    <property type="match status" value="1"/>
</dbReference>
<dbReference type="OrthoDB" id="9796019at2"/>
<dbReference type="Pfam" id="PF16859">
    <property type="entry name" value="TetR_C_11"/>
    <property type="match status" value="1"/>
</dbReference>
<dbReference type="SUPFAM" id="SSF46689">
    <property type="entry name" value="Homeodomain-like"/>
    <property type="match status" value="1"/>
</dbReference>
<feature type="domain" description="HTH tetR-type" evidence="5">
    <location>
        <begin position="17"/>
        <end position="77"/>
    </location>
</feature>
<dbReference type="InterPro" id="IPR011075">
    <property type="entry name" value="TetR_C"/>
</dbReference>
<dbReference type="RefSeq" id="WP_109092748.1">
    <property type="nucleotide sequence ID" value="NZ_QETB01000001.1"/>
</dbReference>
<proteinExistence type="predicted"/>
<evidence type="ECO:0000256" key="4">
    <source>
        <dbReference type="PROSITE-ProRule" id="PRU00335"/>
    </source>
</evidence>
<evidence type="ECO:0000259" key="5">
    <source>
        <dbReference type="PROSITE" id="PS50977"/>
    </source>
</evidence>
<dbReference type="Gene3D" id="1.10.357.10">
    <property type="entry name" value="Tetracycline Repressor, domain 2"/>
    <property type="match status" value="1"/>
</dbReference>
<comment type="caution">
    <text evidence="6">The sequence shown here is derived from an EMBL/GenBank/DDBJ whole genome shotgun (WGS) entry which is preliminary data.</text>
</comment>
<dbReference type="PANTHER" id="PTHR30055">
    <property type="entry name" value="HTH-TYPE TRANSCRIPTIONAL REGULATOR RUTR"/>
    <property type="match status" value="1"/>
</dbReference>
<evidence type="ECO:0000313" key="7">
    <source>
        <dbReference type="Proteomes" id="UP000245283"/>
    </source>
</evidence>
<dbReference type="InterPro" id="IPR036271">
    <property type="entry name" value="Tet_transcr_reg_TetR-rel_C_sf"/>
</dbReference>
<dbReference type="GO" id="GO:0000976">
    <property type="term" value="F:transcription cis-regulatory region binding"/>
    <property type="evidence" value="ECO:0007669"/>
    <property type="project" value="TreeGrafter"/>
</dbReference>
<dbReference type="GO" id="GO:0003700">
    <property type="term" value="F:DNA-binding transcription factor activity"/>
    <property type="evidence" value="ECO:0007669"/>
    <property type="project" value="TreeGrafter"/>
</dbReference>
<evidence type="ECO:0000256" key="2">
    <source>
        <dbReference type="ARBA" id="ARBA00023125"/>
    </source>
</evidence>
<evidence type="ECO:0000256" key="1">
    <source>
        <dbReference type="ARBA" id="ARBA00023015"/>
    </source>
</evidence>
<dbReference type="PANTHER" id="PTHR30055:SF148">
    <property type="entry name" value="TETR-FAMILY TRANSCRIPTIONAL REGULATOR"/>
    <property type="match status" value="1"/>
</dbReference>
<sequence length="204" mass="22901">MSAKNSAPRDGRSRPRAITDRKIEAAVREIITTDGPQAVTIERVSEVSGVARTTLYRRYRNKFELLQGVAEEIVPPLPRELEIDLEGFRRVLEAFQIAFSTRGIGQLMTHVLSADEEFLAAWRERFIGPRTDVLRDFFERGVNEGLLRPESNDGMMIDVVLGAFLAGNAMHGELPEGWASRLAERLWPAISLSTVELEPNILDV</sequence>
<name>A0A2V1KCZ5_9ACTO</name>
<keyword evidence="1" id="KW-0805">Transcription regulation</keyword>
<dbReference type="Proteomes" id="UP000245283">
    <property type="component" value="Unassembled WGS sequence"/>
</dbReference>
<dbReference type="InterPro" id="IPR001647">
    <property type="entry name" value="HTH_TetR"/>
</dbReference>
<dbReference type="InterPro" id="IPR009057">
    <property type="entry name" value="Homeodomain-like_sf"/>
</dbReference>
<dbReference type="EMBL" id="QETB01000001">
    <property type="protein sequence ID" value="PWF27249.1"/>
    <property type="molecule type" value="Genomic_DNA"/>
</dbReference>
<evidence type="ECO:0000313" key="6">
    <source>
        <dbReference type="EMBL" id="PWF27249.1"/>
    </source>
</evidence>
<dbReference type="Gene3D" id="1.10.10.60">
    <property type="entry name" value="Homeodomain-like"/>
    <property type="match status" value="1"/>
</dbReference>
<protein>
    <recommendedName>
        <fullName evidence="5">HTH tetR-type domain-containing protein</fullName>
    </recommendedName>
</protein>
<dbReference type="SUPFAM" id="SSF48498">
    <property type="entry name" value="Tetracyclin repressor-like, C-terminal domain"/>
    <property type="match status" value="1"/>
</dbReference>
<dbReference type="InterPro" id="IPR050109">
    <property type="entry name" value="HTH-type_TetR-like_transc_reg"/>
</dbReference>
<dbReference type="AlphaFoldDB" id="A0A2V1KCZ5"/>
<accession>A0A2V1KCZ5</accession>
<reference evidence="7" key="1">
    <citation type="submission" date="2018-05" db="EMBL/GenBank/DDBJ databases">
        <authorList>
            <person name="Li Y."/>
        </authorList>
    </citation>
    <scope>NUCLEOTIDE SEQUENCE [LARGE SCALE GENOMIC DNA]</scope>
    <source>
        <strain evidence="7">sk1b4</strain>
    </source>
</reference>
<gene>
    <name evidence="6" type="ORF">DD236_02290</name>
</gene>
<feature type="DNA-binding region" description="H-T-H motif" evidence="4">
    <location>
        <begin position="40"/>
        <end position="59"/>
    </location>
</feature>